<evidence type="ECO:0000313" key="2">
    <source>
        <dbReference type="EMBL" id="CAK75849.1"/>
    </source>
</evidence>
<evidence type="ECO:0000256" key="1">
    <source>
        <dbReference type="SAM" id="Coils"/>
    </source>
</evidence>
<dbReference type="OrthoDB" id="310738at2759"/>
<keyword evidence="3" id="KW-1185">Reference proteome</keyword>
<dbReference type="OMA" id="ELMISNM"/>
<sequence length="232" mass="28021">MSLGVDFGQYQFDRRLKELQDRVFTLNHRAPQGYNFQGMPPREPQHLNNQIFYNPSGYPLQQPQTFVPYMQNFNPYQQQYMLDEKSLQKKKEEKEEKERKKNEQRQLELKQLEEQLIKKQELMISNMKKDILDYIDPYIYGQYHNYYNYSQQQQNYLQQQNQNLPIQHQNQVPIYSQSPPPINFQASQYMQQYQNPYVAQNFNGVPQQINNSQFSKIGQQSMQKIDNLLTEI</sequence>
<dbReference type="InParanoid" id="A0CYI2"/>
<protein>
    <submittedName>
        <fullName evidence="2">Uncharacterized protein</fullName>
    </submittedName>
</protein>
<dbReference type="GeneID" id="5029031"/>
<dbReference type="Proteomes" id="UP000000600">
    <property type="component" value="Unassembled WGS sequence"/>
</dbReference>
<dbReference type="EMBL" id="CT868219">
    <property type="protein sequence ID" value="CAK75849.1"/>
    <property type="molecule type" value="Genomic_DNA"/>
</dbReference>
<organism evidence="2 3">
    <name type="scientific">Paramecium tetraurelia</name>
    <dbReference type="NCBI Taxonomy" id="5888"/>
    <lineage>
        <taxon>Eukaryota</taxon>
        <taxon>Sar</taxon>
        <taxon>Alveolata</taxon>
        <taxon>Ciliophora</taxon>
        <taxon>Intramacronucleata</taxon>
        <taxon>Oligohymenophorea</taxon>
        <taxon>Peniculida</taxon>
        <taxon>Parameciidae</taxon>
        <taxon>Paramecium</taxon>
    </lineage>
</organism>
<dbReference type="KEGG" id="ptm:GSPATT00011449001"/>
<dbReference type="RefSeq" id="XP_001443246.1">
    <property type="nucleotide sequence ID" value="XM_001443209.1"/>
</dbReference>
<accession>A0CYI2</accession>
<dbReference type="HOGENOM" id="CLU_1196843_0_0_1"/>
<name>A0CYI2_PARTE</name>
<feature type="coiled-coil region" evidence="1">
    <location>
        <begin position="77"/>
        <end position="122"/>
    </location>
</feature>
<dbReference type="AlphaFoldDB" id="A0CYI2"/>
<proteinExistence type="predicted"/>
<reference evidence="2 3" key="1">
    <citation type="journal article" date="2006" name="Nature">
        <title>Global trends of whole-genome duplications revealed by the ciliate Paramecium tetraurelia.</title>
        <authorList>
            <consortium name="Genoscope"/>
            <person name="Aury J.-M."/>
            <person name="Jaillon O."/>
            <person name="Duret L."/>
            <person name="Noel B."/>
            <person name="Jubin C."/>
            <person name="Porcel B.M."/>
            <person name="Segurens B."/>
            <person name="Daubin V."/>
            <person name="Anthouard V."/>
            <person name="Aiach N."/>
            <person name="Arnaiz O."/>
            <person name="Billaut A."/>
            <person name="Beisson J."/>
            <person name="Blanc I."/>
            <person name="Bouhouche K."/>
            <person name="Camara F."/>
            <person name="Duharcourt S."/>
            <person name="Guigo R."/>
            <person name="Gogendeau D."/>
            <person name="Katinka M."/>
            <person name="Keller A.-M."/>
            <person name="Kissmehl R."/>
            <person name="Klotz C."/>
            <person name="Koll F."/>
            <person name="Le Moue A."/>
            <person name="Lepere C."/>
            <person name="Malinsky S."/>
            <person name="Nowacki M."/>
            <person name="Nowak J.K."/>
            <person name="Plattner H."/>
            <person name="Poulain J."/>
            <person name="Ruiz F."/>
            <person name="Serrano V."/>
            <person name="Zagulski M."/>
            <person name="Dessen P."/>
            <person name="Betermier M."/>
            <person name="Weissenbach J."/>
            <person name="Scarpelli C."/>
            <person name="Schachter V."/>
            <person name="Sperling L."/>
            <person name="Meyer E."/>
            <person name="Cohen J."/>
            <person name="Wincker P."/>
        </authorList>
    </citation>
    <scope>NUCLEOTIDE SEQUENCE [LARGE SCALE GENOMIC DNA]</scope>
    <source>
        <strain evidence="2 3">Stock d4-2</strain>
    </source>
</reference>
<evidence type="ECO:0000313" key="3">
    <source>
        <dbReference type="Proteomes" id="UP000000600"/>
    </source>
</evidence>
<gene>
    <name evidence="2" type="ORF">GSPATT00011449001</name>
</gene>
<keyword evidence="1" id="KW-0175">Coiled coil</keyword>